<accession>A0A0L0TDM9</accession>
<dbReference type="PROSITE" id="PS01336">
    <property type="entry name" value="ADOMETDC"/>
    <property type="match status" value="1"/>
</dbReference>
<dbReference type="PANTHER" id="PTHR11570">
    <property type="entry name" value="S-ADENOSYLMETHIONINE DECARBOXYLASE"/>
    <property type="match status" value="1"/>
</dbReference>
<dbReference type="InterPro" id="IPR048283">
    <property type="entry name" value="AdoMetDC-like"/>
</dbReference>
<dbReference type="UniPathway" id="UPA00331">
    <property type="reaction ID" value="UER00451"/>
</dbReference>
<dbReference type="InterPro" id="IPR016067">
    <property type="entry name" value="S-AdoMet_deCO2ase_core"/>
</dbReference>
<evidence type="ECO:0000256" key="2">
    <source>
        <dbReference type="ARBA" id="ARBA00008466"/>
    </source>
</evidence>
<reference evidence="6 7" key="1">
    <citation type="submission" date="2009-11" db="EMBL/GenBank/DDBJ databases">
        <title>Annotation of Allomyces macrogynus ATCC 38327.</title>
        <authorList>
            <consortium name="The Broad Institute Genome Sequencing Platform"/>
            <person name="Russ C."/>
            <person name="Cuomo C."/>
            <person name="Burger G."/>
            <person name="Gray M.W."/>
            <person name="Holland P.W.H."/>
            <person name="King N."/>
            <person name="Lang F.B.F."/>
            <person name="Roger A.J."/>
            <person name="Ruiz-Trillo I."/>
            <person name="Young S.K."/>
            <person name="Zeng Q."/>
            <person name="Gargeya S."/>
            <person name="Fitzgerald M."/>
            <person name="Haas B."/>
            <person name="Abouelleil A."/>
            <person name="Alvarado L."/>
            <person name="Arachchi H.M."/>
            <person name="Berlin A."/>
            <person name="Chapman S.B."/>
            <person name="Gearin G."/>
            <person name="Goldberg J."/>
            <person name="Griggs A."/>
            <person name="Gujja S."/>
            <person name="Hansen M."/>
            <person name="Heiman D."/>
            <person name="Howarth C."/>
            <person name="Larimer J."/>
            <person name="Lui A."/>
            <person name="MacDonald P.J.P."/>
            <person name="McCowen C."/>
            <person name="Montmayeur A."/>
            <person name="Murphy C."/>
            <person name="Neiman D."/>
            <person name="Pearson M."/>
            <person name="Priest M."/>
            <person name="Roberts A."/>
            <person name="Saif S."/>
            <person name="Shea T."/>
            <person name="Sisk P."/>
            <person name="Stolte C."/>
            <person name="Sykes S."/>
            <person name="Wortman J."/>
            <person name="Nusbaum C."/>
            <person name="Birren B."/>
        </authorList>
    </citation>
    <scope>NUCLEOTIDE SEQUENCE [LARGE SCALE GENOMIC DNA]</scope>
    <source>
        <strain evidence="6 7">ATCC 38327</strain>
    </source>
</reference>
<dbReference type="GO" id="GO:0008295">
    <property type="term" value="P:spermidine biosynthetic process"/>
    <property type="evidence" value="ECO:0007669"/>
    <property type="project" value="UniProtKB-KW"/>
</dbReference>
<evidence type="ECO:0000313" key="7">
    <source>
        <dbReference type="Proteomes" id="UP000054350"/>
    </source>
</evidence>
<comment type="pathway">
    <text evidence="1">Amine and polyamine biosynthesis; S-adenosylmethioninamine biosynthesis; S-adenosylmethioninamine from S-adenosyl-L-methionine: step 1/1.</text>
</comment>
<proteinExistence type="inferred from homology"/>
<evidence type="ECO:0000256" key="1">
    <source>
        <dbReference type="ARBA" id="ARBA00004911"/>
    </source>
</evidence>
<protein>
    <submittedName>
        <fullName evidence="6">S-adenosylmethionine decarboxylase proenzyme</fullName>
    </submittedName>
</protein>
<evidence type="ECO:0000313" key="6">
    <source>
        <dbReference type="EMBL" id="KNE72847.1"/>
    </source>
</evidence>
<dbReference type="OMA" id="RNWHIYS"/>
<dbReference type="InterPro" id="IPR018166">
    <property type="entry name" value="S-AdoMet_deCO2ase_CS"/>
</dbReference>
<evidence type="ECO:0000256" key="3">
    <source>
        <dbReference type="ARBA" id="ARBA00023066"/>
    </source>
</evidence>
<name>A0A0L0TDM9_ALLM3</name>
<dbReference type="Pfam" id="PF01536">
    <property type="entry name" value="SAM_decarbox"/>
    <property type="match status" value="2"/>
</dbReference>
<keyword evidence="7" id="KW-1185">Reference proteome</keyword>
<comment type="similarity">
    <text evidence="2">Belongs to the eukaryotic AdoMetDC family.</text>
</comment>
<dbReference type="AlphaFoldDB" id="A0A0L0TDM9"/>
<dbReference type="GO" id="GO:0006597">
    <property type="term" value="P:spermine biosynthetic process"/>
    <property type="evidence" value="ECO:0007669"/>
    <property type="project" value="TreeGrafter"/>
</dbReference>
<sequence length="511" mass="55760">MSFEGAEKLLEVWFHEGPGTVHDHGDVDTVIDGPAQKKRRTECGLRAIDRDTWQMMLNVVKCQILSVISNSHADAYLLSESSLFVFPNRIILKTCGTTTLLLALPHIMELASQRGFAVIDKLFYSRKCFQFPDKQQWPHNSWDDEVDILDGMFANGASYVLGKTNADHWYLYVAGEQMMPAVEKICPESRALIVPETADPIEDGVPVVANPPDLLACVASRAESRCGSREGSRAMTPELPSTDMDDVVSQTSSSNSTRAACGKCAGEVVEDRTMEILMTGLDEAQMRAYFYNDSDAQQTKLGNGSTNYVEKLTGLDSLIPECTSDSFLFEPCGWSQNALRGQYYSTFHVTPEPSCSYASFETNIPLVSDIHHTDAHNDEDVADDGHAFPVLTYKDVAMQVLNVFQPTNVTLTHFSNAVGVDPSPMPPSLPVLALDGYRLVDITINVLPHYHLFYAHYVREDEHGRVVPAPVGPARGRRAQLAESGLVAPVAPAAVVNGAVAGGSSSAGSLV</sequence>
<organism evidence="6 7">
    <name type="scientific">Allomyces macrogynus (strain ATCC 38327)</name>
    <name type="common">Allomyces javanicus var. macrogynus</name>
    <dbReference type="NCBI Taxonomy" id="578462"/>
    <lineage>
        <taxon>Eukaryota</taxon>
        <taxon>Fungi</taxon>
        <taxon>Fungi incertae sedis</taxon>
        <taxon>Blastocladiomycota</taxon>
        <taxon>Blastocladiomycetes</taxon>
        <taxon>Blastocladiales</taxon>
        <taxon>Blastocladiaceae</taxon>
        <taxon>Allomyces</taxon>
    </lineage>
</organism>
<keyword evidence="3" id="KW-0745">Spermidine biosynthesis</keyword>
<keyword evidence="4" id="KW-0620">Polyamine biosynthesis</keyword>
<dbReference type="GO" id="GO:0005829">
    <property type="term" value="C:cytosol"/>
    <property type="evidence" value="ECO:0007669"/>
    <property type="project" value="TreeGrafter"/>
</dbReference>
<dbReference type="GO" id="GO:0004014">
    <property type="term" value="F:adenosylmethionine decarboxylase activity"/>
    <property type="evidence" value="ECO:0007669"/>
    <property type="project" value="InterPro"/>
</dbReference>
<dbReference type="OrthoDB" id="1068353at2759"/>
<gene>
    <name evidence="6" type="ORF">AMAG_16952</name>
</gene>
<dbReference type="PANTHER" id="PTHR11570:SF0">
    <property type="entry name" value="S-ADENOSYLMETHIONINE DECARBOXYLASE PROENZYME"/>
    <property type="match status" value="1"/>
</dbReference>
<dbReference type="SUPFAM" id="SSF56276">
    <property type="entry name" value="S-adenosylmethionine decarboxylase"/>
    <property type="match status" value="2"/>
</dbReference>
<dbReference type="STRING" id="578462.A0A0L0TDM9"/>
<dbReference type="EMBL" id="GG745384">
    <property type="protein sequence ID" value="KNE72847.1"/>
    <property type="molecule type" value="Genomic_DNA"/>
</dbReference>
<reference evidence="7" key="2">
    <citation type="submission" date="2009-11" db="EMBL/GenBank/DDBJ databases">
        <title>The Genome Sequence of Allomyces macrogynus strain ATCC 38327.</title>
        <authorList>
            <consortium name="The Broad Institute Genome Sequencing Platform"/>
            <person name="Russ C."/>
            <person name="Cuomo C."/>
            <person name="Shea T."/>
            <person name="Young S.K."/>
            <person name="Zeng Q."/>
            <person name="Koehrsen M."/>
            <person name="Haas B."/>
            <person name="Borodovsky M."/>
            <person name="Guigo R."/>
            <person name="Alvarado L."/>
            <person name="Berlin A."/>
            <person name="Borenstein D."/>
            <person name="Chen Z."/>
            <person name="Engels R."/>
            <person name="Freedman E."/>
            <person name="Gellesch M."/>
            <person name="Goldberg J."/>
            <person name="Griggs A."/>
            <person name="Gujja S."/>
            <person name="Heiman D."/>
            <person name="Hepburn T."/>
            <person name="Howarth C."/>
            <person name="Jen D."/>
            <person name="Larson L."/>
            <person name="Lewis B."/>
            <person name="Mehta T."/>
            <person name="Park D."/>
            <person name="Pearson M."/>
            <person name="Roberts A."/>
            <person name="Saif S."/>
            <person name="Shenoy N."/>
            <person name="Sisk P."/>
            <person name="Stolte C."/>
            <person name="Sykes S."/>
            <person name="Walk T."/>
            <person name="White J."/>
            <person name="Yandava C."/>
            <person name="Burger G."/>
            <person name="Gray M.W."/>
            <person name="Holland P.W.H."/>
            <person name="King N."/>
            <person name="Lang F.B.F."/>
            <person name="Roger A.J."/>
            <person name="Ruiz-Trillo I."/>
            <person name="Lander E."/>
            <person name="Nusbaum C."/>
        </authorList>
    </citation>
    <scope>NUCLEOTIDE SEQUENCE [LARGE SCALE GENOMIC DNA]</scope>
    <source>
        <strain evidence="7">ATCC 38327</strain>
    </source>
</reference>
<feature type="region of interest" description="Disordered" evidence="5">
    <location>
        <begin position="228"/>
        <end position="254"/>
    </location>
</feature>
<dbReference type="VEuPathDB" id="FungiDB:AMAG_16952"/>
<dbReference type="Proteomes" id="UP000054350">
    <property type="component" value="Unassembled WGS sequence"/>
</dbReference>
<dbReference type="Gene3D" id="3.60.90.10">
    <property type="entry name" value="S-adenosylmethionine decarboxylase"/>
    <property type="match status" value="2"/>
</dbReference>
<evidence type="ECO:0000256" key="4">
    <source>
        <dbReference type="ARBA" id="ARBA00023115"/>
    </source>
</evidence>
<evidence type="ECO:0000256" key="5">
    <source>
        <dbReference type="SAM" id="MobiDB-lite"/>
    </source>
</evidence>
<dbReference type="eggNOG" id="KOG0788">
    <property type="taxonomic scope" value="Eukaryota"/>
</dbReference>